<proteinExistence type="predicted"/>
<evidence type="ECO:0000313" key="2">
    <source>
        <dbReference type="EMBL" id="KAF5184050.1"/>
    </source>
</evidence>
<feature type="region of interest" description="Disordered" evidence="1">
    <location>
        <begin position="91"/>
        <end position="122"/>
    </location>
</feature>
<sequence>MVRPDLAKEQEFLMKNIEESEYMSEFEGMEDDELMALESELMAKYGMGSLEKLYKRRLDEMGHGQGTMEADLDSMKAGCESLEHANPKLNIGFVTPEKGSNHEGDAGSPFDGMKEALSNTDS</sequence>
<name>A0A7J6VIN8_THATH</name>
<organism evidence="2 3">
    <name type="scientific">Thalictrum thalictroides</name>
    <name type="common">Rue-anemone</name>
    <name type="synonym">Anemone thalictroides</name>
    <dbReference type="NCBI Taxonomy" id="46969"/>
    <lineage>
        <taxon>Eukaryota</taxon>
        <taxon>Viridiplantae</taxon>
        <taxon>Streptophyta</taxon>
        <taxon>Embryophyta</taxon>
        <taxon>Tracheophyta</taxon>
        <taxon>Spermatophyta</taxon>
        <taxon>Magnoliopsida</taxon>
        <taxon>Ranunculales</taxon>
        <taxon>Ranunculaceae</taxon>
        <taxon>Thalictroideae</taxon>
        <taxon>Thalictrum</taxon>
    </lineage>
</organism>
<protein>
    <submittedName>
        <fullName evidence="2">Uncharacterized protein</fullName>
    </submittedName>
</protein>
<feature type="non-terminal residue" evidence="2">
    <location>
        <position position="122"/>
    </location>
</feature>
<gene>
    <name evidence="2" type="ORF">FRX31_026363</name>
</gene>
<accession>A0A7J6VIN8</accession>
<dbReference type="EMBL" id="JABWDY010032626">
    <property type="protein sequence ID" value="KAF5184050.1"/>
    <property type="molecule type" value="Genomic_DNA"/>
</dbReference>
<reference evidence="2 3" key="1">
    <citation type="submission" date="2020-06" db="EMBL/GenBank/DDBJ databases">
        <title>Transcriptomic and genomic resources for Thalictrum thalictroides and T. hernandezii: Facilitating candidate gene discovery in an emerging model plant lineage.</title>
        <authorList>
            <person name="Arias T."/>
            <person name="Riano-Pachon D.M."/>
            <person name="Di Stilio V.S."/>
        </authorList>
    </citation>
    <scope>NUCLEOTIDE SEQUENCE [LARGE SCALE GENOMIC DNA]</scope>
    <source>
        <strain evidence="3">cv. WT478/WT964</strain>
        <tissue evidence="2">Leaves</tissue>
    </source>
</reference>
<evidence type="ECO:0000313" key="3">
    <source>
        <dbReference type="Proteomes" id="UP000554482"/>
    </source>
</evidence>
<keyword evidence="3" id="KW-1185">Reference proteome</keyword>
<dbReference type="Proteomes" id="UP000554482">
    <property type="component" value="Unassembled WGS sequence"/>
</dbReference>
<dbReference type="AlphaFoldDB" id="A0A7J6VIN8"/>
<evidence type="ECO:0000256" key="1">
    <source>
        <dbReference type="SAM" id="MobiDB-lite"/>
    </source>
</evidence>
<comment type="caution">
    <text evidence="2">The sequence shown here is derived from an EMBL/GenBank/DDBJ whole genome shotgun (WGS) entry which is preliminary data.</text>
</comment>